<accession>A0A0C9WAH9</accession>
<evidence type="ECO:0000313" key="2">
    <source>
        <dbReference type="Proteomes" id="UP000053820"/>
    </source>
</evidence>
<proteinExistence type="predicted"/>
<dbReference type="EMBL" id="KN839845">
    <property type="protein sequence ID" value="KIJ64978.1"/>
    <property type="molecule type" value="Genomic_DNA"/>
</dbReference>
<gene>
    <name evidence="1" type="ORF">HYDPIDRAFT_57818</name>
</gene>
<dbReference type="AlphaFoldDB" id="A0A0C9WAH9"/>
<protein>
    <submittedName>
        <fullName evidence="1">Uncharacterized protein</fullName>
    </submittedName>
</protein>
<dbReference type="Proteomes" id="UP000053820">
    <property type="component" value="Unassembled WGS sequence"/>
</dbReference>
<keyword evidence="2" id="KW-1185">Reference proteome</keyword>
<reference evidence="1 2" key="1">
    <citation type="submission" date="2014-04" db="EMBL/GenBank/DDBJ databases">
        <title>Evolutionary Origins and Diversification of the Mycorrhizal Mutualists.</title>
        <authorList>
            <consortium name="DOE Joint Genome Institute"/>
            <consortium name="Mycorrhizal Genomics Consortium"/>
            <person name="Kohler A."/>
            <person name="Kuo A."/>
            <person name="Nagy L.G."/>
            <person name="Floudas D."/>
            <person name="Copeland A."/>
            <person name="Barry K.W."/>
            <person name="Cichocki N."/>
            <person name="Veneault-Fourrey C."/>
            <person name="LaButti K."/>
            <person name="Lindquist E.A."/>
            <person name="Lipzen A."/>
            <person name="Lundell T."/>
            <person name="Morin E."/>
            <person name="Murat C."/>
            <person name="Riley R."/>
            <person name="Ohm R."/>
            <person name="Sun H."/>
            <person name="Tunlid A."/>
            <person name="Henrissat B."/>
            <person name="Grigoriev I.V."/>
            <person name="Hibbett D.S."/>
            <person name="Martin F."/>
        </authorList>
    </citation>
    <scope>NUCLEOTIDE SEQUENCE [LARGE SCALE GENOMIC DNA]</scope>
    <source>
        <strain evidence="1 2">MD-312</strain>
    </source>
</reference>
<dbReference type="HOGENOM" id="CLU_007337_2_0_1"/>
<evidence type="ECO:0000313" key="1">
    <source>
        <dbReference type="EMBL" id="KIJ64978.1"/>
    </source>
</evidence>
<feature type="non-terminal residue" evidence="1">
    <location>
        <position position="1"/>
    </location>
</feature>
<feature type="non-terminal residue" evidence="1">
    <location>
        <position position="186"/>
    </location>
</feature>
<organism evidence="1 2">
    <name type="scientific">Hydnomerulius pinastri MD-312</name>
    <dbReference type="NCBI Taxonomy" id="994086"/>
    <lineage>
        <taxon>Eukaryota</taxon>
        <taxon>Fungi</taxon>
        <taxon>Dikarya</taxon>
        <taxon>Basidiomycota</taxon>
        <taxon>Agaricomycotina</taxon>
        <taxon>Agaricomycetes</taxon>
        <taxon>Agaricomycetidae</taxon>
        <taxon>Boletales</taxon>
        <taxon>Boletales incertae sedis</taxon>
        <taxon>Leucogyrophana</taxon>
    </lineage>
</organism>
<sequence>QLSDDDLAILRIFALKVHSHMTAKTFEKLPYAFPTAPPPSWNITQSRVAALSGVEPVLYNCCVNSCCCYIGPNAEYDNCPYCNEPRYDTNGKPRQHYTYVPLIPRLVAMFQNKDMSEKMQYRSCDHVYDPNIITDIFDGFVYRNLLHRHVSVEDHQYPHTYFSDPRDIALGMATDGFAPFRKQKTT</sequence>
<name>A0A0C9WAH9_9AGAM</name>
<dbReference type="OrthoDB" id="3257409at2759"/>